<evidence type="ECO:0000313" key="2">
    <source>
        <dbReference type="Proteomes" id="UP000708148"/>
    </source>
</evidence>
<dbReference type="EMBL" id="CAJHUC010000935">
    <property type="protein sequence ID" value="CAD7698999.1"/>
    <property type="molecule type" value="Genomic_DNA"/>
</dbReference>
<protein>
    <submittedName>
        <fullName evidence="1">Uncharacterized protein</fullName>
    </submittedName>
</protein>
<reference evidence="1" key="1">
    <citation type="submission" date="2020-12" db="EMBL/GenBank/DDBJ databases">
        <authorList>
            <person name="Iha C."/>
        </authorList>
    </citation>
    <scope>NUCLEOTIDE SEQUENCE</scope>
</reference>
<gene>
    <name evidence="1" type="ORF">OSTQU699_LOCUS4358</name>
</gene>
<keyword evidence="2" id="KW-1185">Reference proteome</keyword>
<name>A0A8S1IVB1_9CHLO</name>
<dbReference type="Proteomes" id="UP000708148">
    <property type="component" value="Unassembled WGS sequence"/>
</dbReference>
<sequence length="110" mass="11954">MKLQIMILLPYYPSAGSKAQLQIGVLANELPFQRQFHGNAVACVMNRSRCITAGILPGLCVATASLYCMDTTIPKELCFEGVVFRAVLFLVSTALIVESANGILIQKVSY</sequence>
<organism evidence="1 2">
    <name type="scientific">Ostreobium quekettii</name>
    <dbReference type="NCBI Taxonomy" id="121088"/>
    <lineage>
        <taxon>Eukaryota</taxon>
        <taxon>Viridiplantae</taxon>
        <taxon>Chlorophyta</taxon>
        <taxon>core chlorophytes</taxon>
        <taxon>Ulvophyceae</taxon>
        <taxon>TCBD clade</taxon>
        <taxon>Bryopsidales</taxon>
        <taxon>Ostreobineae</taxon>
        <taxon>Ostreobiaceae</taxon>
        <taxon>Ostreobium</taxon>
    </lineage>
</organism>
<proteinExistence type="predicted"/>
<evidence type="ECO:0000313" key="1">
    <source>
        <dbReference type="EMBL" id="CAD7698999.1"/>
    </source>
</evidence>
<dbReference type="AlphaFoldDB" id="A0A8S1IVB1"/>
<comment type="caution">
    <text evidence="1">The sequence shown here is derived from an EMBL/GenBank/DDBJ whole genome shotgun (WGS) entry which is preliminary data.</text>
</comment>
<accession>A0A8S1IVB1</accession>